<dbReference type="GO" id="GO:0002949">
    <property type="term" value="P:tRNA threonylcarbamoyladenosine modification"/>
    <property type="evidence" value="ECO:0007669"/>
    <property type="project" value="InterPro"/>
</dbReference>
<evidence type="ECO:0000259" key="2">
    <source>
        <dbReference type="Pfam" id="PF00814"/>
    </source>
</evidence>
<dbReference type="Gene3D" id="3.30.420.40">
    <property type="match status" value="2"/>
</dbReference>
<dbReference type="GO" id="GO:0005829">
    <property type="term" value="C:cytosol"/>
    <property type="evidence" value="ECO:0007669"/>
    <property type="project" value="TreeGrafter"/>
</dbReference>
<comment type="caution">
    <text evidence="3">The sequence shown here is derived from an EMBL/GenBank/DDBJ whole genome shotgun (WGS) entry which is preliminary data.</text>
</comment>
<evidence type="ECO:0000256" key="1">
    <source>
        <dbReference type="SAM" id="MobiDB-lite"/>
    </source>
</evidence>
<gene>
    <name evidence="3" type="ORF">APZ18_09470</name>
</gene>
<dbReference type="PANTHER" id="PTHR11735:SF11">
    <property type="entry name" value="TRNA THREONYLCARBAMOYLADENOSINE BIOSYNTHESIS PROTEIN TSAB"/>
    <property type="match status" value="1"/>
</dbReference>
<dbReference type="Pfam" id="PF00814">
    <property type="entry name" value="TsaD"/>
    <property type="match status" value="1"/>
</dbReference>
<dbReference type="InterPro" id="IPR043129">
    <property type="entry name" value="ATPase_NBD"/>
</dbReference>
<reference evidence="3 4" key="1">
    <citation type="submission" date="2015-10" db="EMBL/GenBank/DDBJ databases">
        <title>Butyribacter intestini gen. nov., sp. nov., a butyric acid-producing bacterium of the family Lachnospiraceae isolated from the human faeces.</title>
        <authorList>
            <person name="Zou Y."/>
            <person name="Xue W."/>
            <person name="Luo G."/>
            <person name="Lv M."/>
        </authorList>
    </citation>
    <scope>NUCLEOTIDE SEQUENCE [LARGE SCALE GENOMIC DNA]</scope>
    <source>
        <strain evidence="3 4">TF01-11</strain>
    </source>
</reference>
<dbReference type="InterPro" id="IPR022496">
    <property type="entry name" value="T6A_TsaB"/>
</dbReference>
<feature type="region of interest" description="Disordered" evidence="1">
    <location>
        <begin position="210"/>
        <end position="236"/>
    </location>
</feature>
<protein>
    <submittedName>
        <fullName evidence="3">tRNA threonylcarbamoyladenosine biosynthesis protein TsaB</fullName>
    </submittedName>
</protein>
<evidence type="ECO:0000313" key="4">
    <source>
        <dbReference type="Proteomes" id="UP000050833"/>
    </source>
</evidence>
<proteinExistence type="predicted"/>
<dbReference type="RefSeq" id="WP_055944220.1">
    <property type="nucleotide sequence ID" value="NZ_JAQDCV010000002.1"/>
</dbReference>
<dbReference type="Proteomes" id="UP000050833">
    <property type="component" value="Unassembled WGS sequence"/>
</dbReference>
<name>A0AAW3JRN2_9FIRM</name>
<dbReference type="NCBIfam" id="TIGR03725">
    <property type="entry name" value="T6A_YeaZ"/>
    <property type="match status" value="1"/>
</dbReference>
<dbReference type="EMBL" id="LLKB01000005">
    <property type="protein sequence ID" value="KQC84936.1"/>
    <property type="molecule type" value="Genomic_DNA"/>
</dbReference>
<dbReference type="AlphaFoldDB" id="A0AAW3JRN2"/>
<dbReference type="PANTHER" id="PTHR11735">
    <property type="entry name" value="TRNA N6-ADENOSINE THREONYLCARBAMOYLTRANSFERASE"/>
    <property type="match status" value="1"/>
</dbReference>
<keyword evidence="4" id="KW-1185">Reference proteome</keyword>
<dbReference type="SUPFAM" id="SSF53067">
    <property type="entry name" value="Actin-like ATPase domain"/>
    <property type="match status" value="2"/>
</dbReference>
<dbReference type="CDD" id="cd24032">
    <property type="entry name" value="ASKHA_NBD_TsaB"/>
    <property type="match status" value="1"/>
</dbReference>
<feature type="domain" description="Gcp-like" evidence="2">
    <location>
        <begin position="23"/>
        <end position="226"/>
    </location>
</feature>
<accession>A0AAW3JRN2</accession>
<dbReference type="InterPro" id="IPR000905">
    <property type="entry name" value="Gcp-like_dom"/>
</dbReference>
<evidence type="ECO:0000313" key="3">
    <source>
        <dbReference type="EMBL" id="KQC84936.1"/>
    </source>
</evidence>
<organism evidence="3 4">
    <name type="scientific">Butyribacter intestini</name>
    <dbReference type="NCBI Taxonomy" id="1703332"/>
    <lineage>
        <taxon>Bacteria</taxon>
        <taxon>Bacillati</taxon>
        <taxon>Bacillota</taxon>
        <taxon>Clostridia</taxon>
        <taxon>Lachnospirales</taxon>
        <taxon>Lachnospiraceae</taxon>
        <taxon>Butyribacter</taxon>
    </lineage>
</organism>
<sequence length="236" mass="25656">MKILGIDSSGLVASAAIADEKNIIAEFTVNNKQTHSQTLLPMIEKVVDMSGIELEQIDAIAIAAGPGSFTGLRIGSATAKGIGLALKKPIVSVPTLEGLAYRVSVFDGLICPIMDARRGQVYTGIYKADGDGLTCLSEQKAVDIHDILKELEEYDEKVIFLGDGVEVHRETIENELKNEFVFAPVHLSKQSAAAVAVLGSIYFEQGKTESADEHKPIYLRKSQAEREREERLKNQG</sequence>